<evidence type="ECO:0000313" key="2">
    <source>
        <dbReference type="EMBL" id="KGG50812.1"/>
    </source>
</evidence>
<dbReference type="AlphaFoldDB" id="A0A098VP26"/>
<proteinExistence type="predicted"/>
<accession>A0A098VP26</accession>
<reference evidence="2 3" key="1">
    <citation type="submission" date="2014-04" db="EMBL/GenBank/DDBJ databases">
        <title>A new species of microsporidia sheds light on the evolution of extreme parasitism.</title>
        <authorList>
            <person name="Haag K.L."/>
            <person name="James T.Y."/>
            <person name="Larsson R."/>
            <person name="Schaer T.M."/>
            <person name="Refardt D."/>
            <person name="Pombert J.-F."/>
            <person name="Ebert D."/>
        </authorList>
    </citation>
    <scope>NUCLEOTIDE SEQUENCE [LARGE SCALE GENOMIC DNA]</scope>
    <source>
        <strain evidence="2 3">UGP3</strain>
        <tissue evidence="2">Spores</tissue>
    </source>
</reference>
<dbReference type="EMBL" id="JMKJ01000499">
    <property type="protein sequence ID" value="KGG50812.1"/>
    <property type="molecule type" value="Genomic_DNA"/>
</dbReference>
<protein>
    <submittedName>
        <fullName evidence="2">Subunit 5 of exocyst complex</fullName>
    </submittedName>
</protein>
<evidence type="ECO:0000313" key="3">
    <source>
        <dbReference type="Proteomes" id="UP000029725"/>
    </source>
</evidence>
<dbReference type="Pfam" id="PF07393">
    <property type="entry name" value="Sec10_HB"/>
    <property type="match status" value="1"/>
</dbReference>
<evidence type="ECO:0000259" key="1">
    <source>
        <dbReference type="Pfam" id="PF07393"/>
    </source>
</evidence>
<comment type="caution">
    <text evidence="2">The sequence shown here is derived from an EMBL/GenBank/DDBJ whole genome shotgun (WGS) entry which is preliminary data.</text>
</comment>
<dbReference type="InterPro" id="IPR048627">
    <property type="entry name" value="Sec10_HB"/>
</dbReference>
<dbReference type="GeneID" id="25260298"/>
<dbReference type="VEuPathDB" id="MicrosporidiaDB:DI09_54p40"/>
<keyword evidence="3" id="KW-1185">Reference proteome</keyword>
<sequence>MVKTGTRHNIRDLNEYATAIEAFRSCGESLDSFRSLGQLYVVNAEALADLLRGEPFSNISRESLKAYAGSRADFKKAGLKMLFR</sequence>
<dbReference type="HOGENOM" id="CLU_2527964_0_0_1"/>
<organism evidence="2 3">
    <name type="scientific">Mitosporidium daphniae</name>
    <dbReference type="NCBI Taxonomy" id="1485682"/>
    <lineage>
        <taxon>Eukaryota</taxon>
        <taxon>Fungi</taxon>
        <taxon>Fungi incertae sedis</taxon>
        <taxon>Microsporidia</taxon>
        <taxon>Mitosporidium</taxon>
    </lineage>
</organism>
<dbReference type="RefSeq" id="XP_013237257.1">
    <property type="nucleotide sequence ID" value="XM_013381803.1"/>
</dbReference>
<dbReference type="Proteomes" id="UP000029725">
    <property type="component" value="Unassembled WGS sequence"/>
</dbReference>
<gene>
    <name evidence="2" type="ORF">DI09_54p40</name>
</gene>
<name>A0A098VP26_9MICR</name>
<feature type="domain" description="Exocyst complex component Sec10-like alpha-helical bundle" evidence="1">
    <location>
        <begin position="5"/>
        <end position="79"/>
    </location>
</feature>